<dbReference type="InterPro" id="IPR001296">
    <property type="entry name" value="Glyco_trans_1"/>
</dbReference>
<dbReference type="EC" id="2.4.-.-" evidence="2"/>
<dbReference type="EMBL" id="CP135996">
    <property type="protein sequence ID" value="WOC33546.1"/>
    <property type="molecule type" value="Genomic_DNA"/>
</dbReference>
<dbReference type="PANTHER" id="PTHR45947">
    <property type="entry name" value="SULFOQUINOVOSYL TRANSFERASE SQD2"/>
    <property type="match status" value="1"/>
</dbReference>
<keyword evidence="2" id="KW-0328">Glycosyltransferase</keyword>
<sequence length="417" mass="46242">MQDCLVLLTKVYPFDKGEEFIEDEIPILAQAFSQVIVIATSTAENAVQTRTVPENVKVHRISAKDIRRKLPAAAASLLLSRSCHGFAGREEKKAAGRSMKARLFLRYFIAKSELVFQASRRILLPYHLESCDSVTFYAYWFYDVAVAASQLKKYCTAKSCKAVCRAHGYDLYKERQSSGFLPLRPYLLKSLDAVYPCSQNGTKYIQNHWPGFEEKVHTAYLGTQDYSLGPAPQTDSFHIVSCCHIVPLKRVNLLAQALSQLQDSGLNLKWTHIGGGDGLEDLRSYAAENLSFMDVDLHGALPNEQLMQFYQSTPVNVFVNTSSSEGLPVSIMEAASFGIPAIATDVGGTGELVKSDRTGWLLSADLTPEVLASTILEAAKQPADTAAAMRNRCRTLWEQQFNGVKNFTAFAEKLKPF</sequence>
<keyword evidence="3" id="KW-1185">Reference proteome</keyword>
<reference evidence="2 3" key="1">
    <citation type="submission" date="2024-06" db="EMBL/GenBank/DDBJ databases">
        <title>Caproicibacterium argilliputei sp. nov, a novel caproic acid producing anaerobic bacterium isolated from pit mud.</title>
        <authorList>
            <person name="Xia S."/>
        </authorList>
    </citation>
    <scope>NUCLEOTIDE SEQUENCE [LARGE SCALE GENOMIC DNA]</scope>
    <source>
        <strain evidence="2 3">ZCY20-5</strain>
    </source>
</reference>
<name>A0AA97DDQ2_9FIRM</name>
<dbReference type="SUPFAM" id="SSF53756">
    <property type="entry name" value="UDP-Glycosyltransferase/glycogen phosphorylase"/>
    <property type="match status" value="1"/>
</dbReference>
<dbReference type="AlphaFoldDB" id="A0AA97DDQ2"/>
<reference evidence="3" key="3">
    <citation type="submission" date="2024-06" db="EMBL/GenBank/DDBJ databases">
        <authorList>
            <person name="Zeng C."/>
        </authorList>
    </citation>
    <scope>NUCLEOTIDE SEQUENCE [LARGE SCALE GENOMIC DNA]</scope>
    <source>
        <strain evidence="3">ZCY20-5</strain>
    </source>
</reference>
<keyword evidence="2" id="KW-0808">Transferase</keyword>
<dbReference type="Gene3D" id="3.40.50.2000">
    <property type="entry name" value="Glycogen Phosphorylase B"/>
    <property type="match status" value="2"/>
</dbReference>
<evidence type="ECO:0000313" key="3">
    <source>
        <dbReference type="Proteomes" id="UP001300604"/>
    </source>
</evidence>
<evidence type="ECO:0000313" key="2">
    <source>
        <dbReference type="EMBL" id="WOC33546.1"/>
    </source>
</evidence>
<organism evidence="2 3">
    <name type="scientific">Caproicibacterium argilliputei</name>
    <dbReference type="NCBI Taxonomy" id="3030016"/>
    <lineage>
        <taxon>Bacteria</taxon>
        <taxon>Bacillati</taxon>
        <taxon>Bacillota</taxon>
        <taxon>Clostridia</taxon>
        <taxon>Eubacteriales</taxon>
        <taxon>Oscillospiraceae</taxon>
        <taxon>Caproicibacterium</taxon>
    </lineage>
</organism>
<accession>A0AA97DDQ2</accession>
<protein>
    <submittedName>
        <fullName evidence="2">Glycosyltransferase</fullName>
        <ecNumber evidence="2">2.4.-.-</ecNumber>
    </submittedName>
</protein>
<feature type="domain" description="Glycosyl transferase family 1" evidence="1">
    <location>
        <begin position="235"/>
        <end position="392"/>
    </location>
</feature>
<dbReference type="Pfam" id="PF00534">
    <property type="entry name" value="Glycos_transf_1"/>
    <property type="match status" value="1"/>
</dbReference>
<reference evidence="3" key="2">
    <citation type="submission" date="2024-06" db="EMBL/GenBank/DDBJ databases">
        <title>Caproicibacterium argilliputei sp. nov, a novel caproic acid producing anaerobic bacterium isolated from pit mud.</title>
        <authorList>
            <person name="Zeng C."/>
        </authorList>
    </citation>
    <scope>NUCLEOTIDE SEQUENCE [LARGE SCALE GENOMIC DNA]</scope>
    <source>
        <strain evidence="3">ZCY20-5</strain>
    </source>
</reference>
<dbReference type="RefSeq" id="WP_275846040.1">
    <property type="nucleotide sequence ID" value="NZ_CP135996.1"/>
</dbReference>
<gene>
    <name evidence="2" type="ORF">PXC00_06675</name>
</gene>
<dbReference type="PANTHER" id="PTHR45947:SF3">
    <property type="entry name" value="SULFOQUINOVOSYL TRANSFERASE SQD2"/>
    <property type="match status" value="1"/>
</dbReference>
<dbReference type="InterPro" id="IPR050194">
    <property type="entry name" value="Glycosyltransferase_grp1"/>
</dbReference>
<dbReference type="Proteomes" id="UP001300604">
    <property type="component" value="Chromosome"/>
</dbReference>
<proteinExistence type="predicted"/>
<dbReference type="KEGG" id="carl:PXC00_06675"/>
<dbReference type="GO" id="GO:0016757">
    <property type="term" value="F:glycosyltransferase activity"/>
    <property type="evidence" value="ECO:0007669"/>
    <property type="project" value="UniProtKB-KW"/>
</dbReference>
<evidence type="ECO:0000259" key="1">
    <source>
        <dbReference type="Pfam" id="PF00534"/>
    </source>
</evidence>